<dbReference type="Proteomes" id="UP001528823">
    <property type="component" value="Unassembled WGS sequence"/>
</dbReference>
<dbReference type="Pfam" id="PF00175">
    <property type="entry name" value="NAD_binding_1"/>
    <property type="match status" value="1"/>
</dbReference>
<gene>
    <name evidence="2" type="ORF">ORQ98_02410</name>
</gene>
<dbReference type="InterPro" id="IPR050353">
    <property type="entry name" value="PyrK_electron_transfer"/>
</dbReference>
<feature type="domain" description="FAD-binding FR-type" evidence="1">
    <location>
        <begin position="16"/>
        <end position="111"/>
    </location>
</feature>
<dbReference type="Pfam" id="PF10418">
    <property type="entry name" value="DHODB_Fe-S_bind"/>
    <property type="match status" value="1"/>
</dbReference>
<evidence type="ECO:0000313" key="2">
    <source>
        <dbReference type="EMBL" id="MDE1460813.1"/>
    </source>
</evidence>
<dbReference type="InterPro" id="IPR001433">
    <property type="entry name" value="OxRdtase_FAD/NAD-bd"/>
</dbReference>
<dbReference type="PROSITE" id="PS51384">
    <property type="entry name" value="FAD_FR"/>
    <property type="match status" value="1"/>
</dbReference>
<dbReference type="PANTHER" id="PTHR43513">
    <property type="entry name" value="DIHYDROOROTATE DEHYDROGENASE B (NAD(+)), ELECTRON TRANSFER SUBUNIT"/>
    <property type="match status" value="1"/>
</dbReference>
<evidence type="ECO:0000259" key="1">
    <source>
        <dbReference type="PROSITE" id="PS51384"/>
    </source>
</evidence>
<dbReference type="InterPro" id="IPR017938">
    <property type="entry name" value="Riboflavin_synthase-like_b-brl"/>
</dbReference>
<name>A0ABT5U5R6_9GAMM</name>
<comment type="caution">
    <text evidence="2">The sequence shown here is derived from an EMBL/GenBank/DDBJ whole genome shotgun (WGS) entry which is preliminary data.</text>
</comment>
<dbReference type="PANTHER" id="PTHR43513:SF3">
    <property type="entry name" value="DIHYDROOROTATE DEHYDROGENASE B (NAD(+)), ELECTRON TRANSFER SUBUNIT-RELATED"/>
    <property type="match status" value="1"/>
</dbReference>
<dbReference type="CDD" id="cd06221">
    <property type="entry name" value="sulfite_reductase_like"/>
    <property type="match status" value="1"/>
</dbReference>
<dbReference type="RefSeq" id="WP_274687183.1">
    <property type="nucleotide sequence ID" value="NZ_JAPMOU010000002.1"/>
</dbReference>
<dbReference type="InterPro" id="IPR017927">
    <property type="entry name" value="FAD-bd_FR_type"/>
</dbReference>
<dbReference type="SUPFAM" id="SSF63380">
    <property type="entry name" value="Riboflavin synthase domain-like"/>
    <property type="match status" value="1"/>
</dbReference>
<sequence>MMTDLLSKLQTPTKLQTPIVATLAEKQQESPGIYTLHLALETNSSFDFAFGQFNMLYLFGLGEVPISIMGWQHDLLLHTIRAVGRVTQPLVALDIGAQLGLRGPFGQGWPLRQLEGLDLVFITAGLGCAPVVAAIHYAVENRSKYGRIVILQGVKHHNDLLWQPQYERWRDLGDCQVLLAASEEKKRKYHWRLGMVTELLALAQFDSSHCAVLMCGPEIMMLAALKQLAKHQVSDKSVYLSLERNFQCGHGSCGHCQLGPYFVCKDGPVFHYPQIKSWFGLAGV</sequence>
<dbReference type="InterPro" id="IPR039261">
    <property type="entry name" value="FNR_nucleotide-bd"/>
</dbReference>
<dbReference type="Gene3D" id="2.40.30.10">
    <property type="entry name" value="Translation factors"/>
    <property type="match status" value="1"/>
</dbReference>
<dbReference type="InterPro" id="IPR019480">
    <property type="entry name" value="Dihydroorotate_DH_Fe-S-bd"/>
</dbReference>
<proteinExistence type="predicted"/>
<accession>A0ABT5U5R6</accession>
<dbReference type="SUPFAM" id="SSF52343">
    <property type="entry name" value="Ferredoxin reductase-like, C-terminal NADP-linked domain"/>
    <property type="match status" value="1"/>
</dbReference>
<dbReference type="PIRSF" id="PIRSF006816">
    <property type="entry name" value="Cyc3_hyd_g"/>
    <property type="match status" value="1"/>
</dbReference>
<keyword evidence="3" id="KW-1185">Reference proteome</keyword>
<protein>
    <submittedName>
        <fullName evidence="2">FAD/NAD(P)-binding protein</fullName>
    </submittedName>
</protein>
<reference evidence="2 3" key="1">
    <citation type="submission" date="2022-11" db="EMBL/GenBank/DDBJ databases">
        <title>Spartinivicinus poritis sp. nov., isolated from scleractinian coral Porites lutea.</title>
        <authorList>
            <person name="Zhang G."/>
            <person name="Cai L."/>
            <person name="Wei Q."/>
        </authorList>
    </citation>
    <scope>NUCLEOTIDE SEQUENCE [LARGE SCALE GENOMIC DNA]</scope>
    <source>
        <strain evidence="2 3">A2-2</strain>
    </source>
</reference>
<evidence type="ECO:0000313" key="3">
    <source>
        <dbReference type="Proteomes" id="UP001528823"/>
    </source>
</evidence>
<dbReference type="Gene3D" id="3.40.50.80">
    <property type="entry name" value="Nucleotide-binding domain of ferredoxin-NADP reductase (FNR) module"/>
    <property type="match status" value="1"/>
</dbReference>
<dbReference type="InterPro" id="IPR012165">
    <property type="entry name" value="Cyt_c3_hydrogenase_gsu"/>
</dbReference>
<organism evidence="2 3">
    <name type="scientific">Spartinivicinus poritis</name>
    <dbReference type="NCBI Taxonomy" id="2994640"/>
    <lineage>
        <taxon>Bacteria</taxon>
        <taxon>Pseudomonadati</taxon>
        <taxon>Pseudomonadota</taxon>
        <taxon>Gammaproteobacteria</taxon>
        <taxon>Oceanospirillales</taxon>
        <taxon>Zooshikellaceae</taxon>
        <taxon>Spartinivicinus</taxon>
    </lineage>
</organism>
<dbReference type="EMBL" id="JAPMOU010000002">
    <property type="protein sequence ID" value="MDE1460813.1"/>
    <property type="molecule type" value="Genomic_DNA"/>
</dbReference>